<evidence type="ECO:0000256" key="9">
    <source>
        <dbReference type="SAM" id="Phobius"/>
    </source>
</evidence>
<dbReference type="Pfam" id="PF07730">
    <property type="entry name" value="HisKA_3"/>
    <property type="match status" value="1"/>
</dbReference>
<sequence>MTVLSGWSTLEPSLQRILRWNLTAMTVSLAILVLVYSGGYRHGSVRNDIFALAASVVVMLSTLLVAKRWGPGITVLGLTVAATLFSVAATWASPYLSPLCVMIMLLPLLVAVNHLSRRWINGLMVHAVLGGAAVAALAEWRRDAMPTDTWLVGAVVIGTFMPSASLIVVFLVRDTFHRLNSQSEQLRESRRRVGEVADAARRSMERDLHDGAQQRLLAMSVTIERARKAVAAGQTEDAAVLISQLADDNHETTRELRELARGIYPPLLAERGLVAALQSAARRAALPVTLHADDFERPPMAVENAAYFCILEALTNAIKHSSATEVVITLRADPGLEFFVADDGRGFDPAAVSTPNGLLGMEARMEAVQGVLHVMSAPGRGTTLHGRFPADLDA</sequence>
<dbReference type="InterPro" id="IPR011712">
    <property type="entry name" value="Sig_transdc_His_kin_sub3_dim/P"/>
</dbReference>
<dbReference type="Pfam" id="PF02518">
    <property type="entry name" value="HATPase_c"/>
    <property type="match status" value="1"/>
</dbReference>
<keyword evidence="9" id="KW-0472">Membrane</keyword>
<keyword evidence="3" id="KW-0597">Phosphoprotein</keyword>
<keyword evidence="9" id="KW-0812">Transmembrane</keyword>
<dbReference type="AlphaFoldDB" id="A0A4P7IDV3"/>
<feature type="domain" description="Histidine kinase/HSP90-like ATPase" evidence="10">
    <location>
        <begin position="301"/>
        <end position="392"/>
    </location>
</feature>
<keyword evidence="12" id="KW-1185">Reference proteome</keyword>
<dbReference type="InterPro" id="IPR036890">
    <property type="entry name" value="HATPase_C_sf"/>
</dbReference>
<dbReference type="CDD" id="cd16917">
    <property type="entry name" value="HATPase_UhpB-NarQ-NarX-like"/>
    <property type="match status" value="1"/>
</dbReference>
<feature type="transmembrane region" description="Helical" evidence="9">
    <location>
        <begin position="119"/>
        <end position="138"/>
    </location>
</feature>
<keyword evidence="4" id="KW-0808">Transferase</keyword>
<dbReference type="OrthoDB" id="3217947at2"/>
<gene>
    <name evidence="11" type="ORF">EXE58_07745</name>
</gene>
<proteinExistence type="predicted"/>
<dbReference type="GO" id="GO:0016020">
    <property type="term" value="C:membrane"/>
    <property type="evidence" value="ECO:0007669"/>
    <property type="project" value="InterPro"/>
</dbReference>
<evidence type="ECO:0000259" key="10">
    <source>
        <dbReference type="SMART" id="SM00387"/>
    </source>
</evidence>
<evidence type="ECO:0000256" key="8">
    <source>
        <dbReference type="ARBA" id="ARBA00023012"/>
    </source>
</evidence>
<dbReference type="EMBL" id="CP038436">
    <property type="protein sequence ID" value="QBX55356.1"/>
    <property type="molecule type" value="Genomic_DNA"/>
</dbReference>
<keyword evidence="5" id="KW-0547">Nucleotide-binding</keyword>
<feature type="transmembrane region" description="Helical" evidence="9">
    <location>
        <begin position="95"/>
        <end position="112"/>
    </location>
</feature>
<feature type="transmembrane region" description="Helical" evidence="9">
    <location>
        <begin position="49"/>
        <end position="66"/>
    </location>
</feature>
<dbReference type="KEGG" id="nsn:EXE58_07745"/>
<dbReference type="SMART" id="SM00387">
    <property type="entry name" value="HATPase_c"/>
    <property type="match status" value="1"/>
</dbReference>
<evidence type="ECO:0000256" key="2">
    <source>
        <dbReference type="ARBA" id="ARBA00012438"/>
    </source>
</evidence>
<evidence type="ECO:0000256" key="4">
    <source>
        <dbReference type="ARBA" id="ARBA00022679"/>
    </source>
</evidence>
<accession>A0A4P7IDV3</accession>
<evidence type="ECO:0000256" key="3">
    <source>
        <dbReference type="ARBA" id="ARBA00022553"/>
    </source>
</evidence>
<evidence type="ECO:0000256" key="7">
    <source>
        <dbReference type="ARBA" id="ARBA00022840"/>
    </source>
</evidence>
<dbReference type="Proteomes" id="UP000294853">
    <property type="component" value="Chromosome"/>
</dbReference>
<protein>
    <recommendedName>
        <fullName evidence="2">histidine kinase</fullName>
        <ecNumber evidence="2">2.7.13.3</ecNumber>
    </recommendedName>
</protein>
<evidence type="ECO:0000313" key="12">
    <source>
        <dbReference type="Proteomes" id="UP000294853"/>
    </source>
</evidence>
<dbReference type="InterPro" id="IPR050482">
    <property type="entry name" value="Sensor_HK_TwoCompSys"/>
</dbReference>
<dbReference type="Gene3D" id="1.20.5.1930">
    <property type="match status" value="1"/>
</dbReference>
<keyword evidence="7" id="KW-0067">ATP-binding</keyword>
<evidence type="ECO:0000313" key="11">
    <source>
        <dbReference type="EMBL" id="QBX55356.1"/>
    </source>
</evidence>
<keyword evidence="8" id="KW-0902">Two-component regulatory system</keyword>
<reference evidence="11 12" key="1">
    <citation type="submission" date="2019-03" db="EMBL/GenBank/DDBJ databases">
        <title>Three New Species of Nocardioides, Nocardioides euryhalodurans sp. nov., Nocardioides seonyuensis sp. nov. and Nocardioides eburneoflavus sp. nov. Iolated from Soil.</title>
        <authorList>
            <person name="Roh S.G."/>
            <person name="Lee C."/>
            <person name="Kim M.-K."/>
            <person name="Kim S.B."/>
        </authorList>
    </citation>
    <scope>NUCLEOTIDE SEQUENCE [LARGE SCALE GENOMIC DNA]</scope>
    <source>
        <strain evidence="11 12">MMS17-SY207-3</strain>
    </source>
</reference>
<dbReference type="GO" id="GO:0046983">
    <property type="term" value="F:protein dimerization activity"/>
    <property type="evidence" value="ECO:0007669"/>
    <property type="project" value="InterPro"/>
</dbReference>
<organism evidence="11 12">
    <name type="scientific">Nocardioides seonyuensis</name>
    <dbReference type="NCBI Taxonomy" id="2518371"/>
    <lineage>
        <taxon>Bacteria</taxon>
        <taxon>Bacillati</taxon>
        <taxon>Actinomycetota</taxon>
        <taxon>Actinomycetes</taxon>
        <taxon>Propionibacteriales</taxon>
        <taxon>Nocardioidaceae</taxon>
        <taxon>Nocardioides</taxon>
    </lineage>
</organism>
<dbReference type="GO" id="GO:0000155">
    <property type="term" value="F:phosphorelay sensor kinase activity"/>
    <property type="evidence" value="ECO:0007669"/>
    <property type="project" value="InterPro"/>
</dbReference>
<dbReference type="InterPro" id="IPR003594">
    <property type="entry name" value="HATPase_dom"/>
</dbReference>
<dbReference type="EC" id="2.7.13.3" evidence="2"/>
<name>A0A4P7IDV3_9ACTN</name>
<dbReference type="GO" id="GO:0005524">
    <property type="term" value="F:ATP binding"/>
    <property type="evidence" value="ECO:0007669"/>
    <property type="project" value="UniProtKB-KW"/>
</dbReference>
<feature type="transmembrane region" description="Helical" evidence="9">
    <location>
        <begin position="20"/>
        <end position="37"/>
    </location>
</feature>
<feature type="transmembrane region" description="Helical" evidence="9">
    <location>
        <begin position="73"/>
        <end position="89"/>
    </location>
</feature>
<evidence type="ECO:0000256" key="1">
    <source>
        <dbReference type="ARBA" id="ARBA00000085"/>
    </source>
</evidence>
<dbReference type="Gene3D" id="3.30.565.10">
    <property type="entry name" value="Histidine kinase-like ATPase, C-terminal domain"/>
    <property type="match status" value="1"/>
</dbReference>
<keyword evidence="6" id="KW-0418">Kinase</keyword>
<dbReference type="SUPFAM" id="SSF55874">
    <property type="entry name" value="ATPase domain of HSP90 chaperone/DNA topoisomerase II/histidine kinase"/>
    <property type="match status" value="1"/>
</dbReference>
<evidence type="ECO:0000256" key="6">
    <source>
        <dbReference type="ARBA" id="ARBA00022777"/>
    </source>
</evidence>
<keyword evidence="9" id="KW-1133">Transmembrane helix</keyword>
<feature type="transmembrane region" description="Helical" evidence="9">
    <location>
        <begin position="150"/>
        <end position="172"/>
    </location>
</feature>
<evidence type="ECO:0000256" key="5">
    <source>
        <dbReference type="ARBA" id="ARBA00022741"/>
    </source>
</evidence>
<comment type="catalytic activity">
    <reaction evidence="1">
        <text>ATP + protein L-histidine = ADP + protein N-phospho-L-histidine.</text>
        <dbReference type="EC" id="2.7.13.3"/>
    </reaction>
</comment>
<dbReference type="RefSeq" id="WP_135267348.1">
    <property type="nucleotide sequence ID" value="NZ_CP038436.1"/>
</dbReference>
<dbReference type="PANTHER" id="PTHR24421">
    <property type="entry name" value="NITRATE/NITRITE SENSOR PROTEIN NARX-RELATED"/>
    <property type="match status" value="1"/>
</dbReference>
<dbReference type="PANTHER" id="PTHR24421:SF10">
    <property type="entry name" value="NITRATE_NITRITE SENSOR PROTEIN NARQ"/>
    <property type="match status" value="1"/>
</dbReference>